<dbReference type="EMBL" id="CAJVPY010010384">
    <property type="protein sequence ID" value="CAG8718318.1"/>
    <property type="molecule type" value="Genomic_DNA"/>
</dbReference>
<proteinExistence type="predicted"/>
<evidence type="ECO:0000313" key="3">
    <source>
        <dbReference type="Proteomes" id="UP000789405"/>
    </source>
</evidence>
<evidence type="ECO:0000256" key="1">
    <source>
        <dbReference type="SAM" id="MobiDB-lite"/>
    </source>
</evidence>
<feature type="region of interest" description="Disordered" evidence="1">
    <location>
        <begin position="82"/>
        <end position="101"/>
    </location>
</feature>
<dbReference type="AlphaFoldDB" id="A0A9N9I326"/>
<name>A0A9N9I326_9GLOM</name>
<organism evidence="2 3">
    <name type="scientific">Dentiscutata erythropus</name>
    <dbReference type="NCBI Taxonomy" id="1348616"/>
    <lineage>
        <taxon>Eukaryota</taxon>
        <taxon>Fungi</taxon>
        <taxon>Fungi incertae sedis</taxon>
        <taxon>Mucoromycota</taxon>
        <taxon>Glomeromycotina</taxon>
        <taxon>Glomeromycetes</taxon>
        <taxon>Diversisporales</taxon>
        <taxon>Gigasporaceae</taxon>
        <taxon>Dentiscutata</taxon>
    </lineage>
</organism>
<protein>
    <submittedName>
        <fullName evidence="2">18977_t:CDS:1</fullName>
    </submittedName>
</protein>
<keyword evidence="3" id="KW-1185">Reference proteome</keyword>
<gene>
    <name evidence="2" type="ORF">DERYTH_LOCUS14116</name>
</gene>
<accession>A0A9N9I326</accession>
<evidence type="ECO:0000313" key="2">
    <source>
        <dbReference type="EMBL" id="CAG8718318.1"/>
    </source>
</evidence>
<reference evidence="2" key="1">
    <citation type="submission" date="2021-06" db="EMBL/GenBank/DDBJ databases">
        <authorList>
            <person name="Kallberg Y."/>
            <person name="Tangrot J."/>
            <person name="Rosling A."/>
        </authorList>
    </citation>
    <scope>NUCLEOTIDE SEQUENCE</scope>
    <source>
        <strain evidence="2">MA453B</strain>
    </source>
</reference>
<comment type="caution">
    <text evidence="2">The sequence shown here is derived from an EMBL/GenBank/DDBJ whole genome shotgun (WGS) entry which is preliminary data.</text>
</comment>
<dbReference type="Proteomes" id="UP000789405">
    <property type="component" value="Unassembled WGS sequence"/>
</dbReference>
<feature type="compositionally biased region" description="Basic residues" evidence="1">
    <location>
        <begin position="91"/>
        <end position="101"/>
    </location>
</feature>
<sequence>MLIPFSFEDLDLDKYDYNNEYGGLIEEAYDNNELDLNDFLINQLEIQTQLQSDKIQEAQLKIAESQKKQLLDTKIQETQSSDFEINEAQSHKQKKFQRFQG</sequence>